<name>A0ABZ2M1W8_9BACT</name>
<dbReference type="InterPro" id="IPR043504">
    <property type="entry name" value="Peptidase_S1_PA_chymotrypsin"/>
</dbReference>
<dbReference type="PROSITE" id="PS51257">
    <property type="entry name" value="PROKAR_LIPOPROTEIN"/>
    <property type="match status" value="1"/>
</dbReference>
<dbReference type="InterPro" id="IPR009003">
    <property type="entry name" value="Peptidase_S1_PA"/>
</dbReference>
<feature type="compositionally biased region" description="Acidic residues" evidence="1">
    <location>
        <begin position="329"/>
        <end position="340"/>
    </location>
</feature>
<proteinExistence type="predicted"/>
<evidence type="ECO:0000256" key="1">
    <source>
        <dbReference type="SAM" id="MobiDB-lite"/>
    </source>
</evidence>
<dbReference type="RefSeq" id="WP_394826612.1">
    <property type="nucleotide sequence ID" value="NZ_CP089984.1"/>
</dbReference>
<dbReference type="EMBL" id="CP089984">
    <property type="protein sequence ID" value="WXB16982.1"/>
    <property type="molecule type" value="Genomic_DNA"/>
</dbReference>
<dbReference type="Pfam" id="PF00089">
    <property type="entry name" value="Trypsin"/>
    <property type="match status" value="1"/>
</dbReference>
<dbReference type="EC" id="3.4.21.-" evidence="3"/>
<evidence type="ECO:0000259" key="2">
    <source>
        <dbReference type="Pfam" id="PF00089"/>
    </source>
</evidence>
<dbReference type="SUPFAM" id="SSF50494">
    <property type="entry name" value="Trypsin-like serine proteases"/>
    <property type="match status" value="1"/>
</dbReference>
<keyword evidence="3" id="KW-0378">Hydrolase</keyword>
<evidence type="ECO:0000313" key="3">
    <source>
        <dbReference type="EMBL" id="WXB16982.1"/>
    </source>
</evidence>
<gene>
    <name evidence="3" type="ORF">LZC94_06830</name>
</gene>
<feature type="region of interest" description="Disordered" evidence="1">
    <location>
        <begin position="321"/>
        <end position="340"/>
    </location>
</feature>
<dbReference type="Gene3D" id="2.40.10.10">
    <property type="entry name" value="Trypsin-like serine proteases"/>
    <property type="match status" value="1"/>
</dbReference>
<dbReference type="Proteomes" id="UP001370348">
    <property type="component" value="Chromosome"/>
</dbReference>
<feature type="domain" description="Peptidase S1" evidence="2">
    <location>
        <begin position="81"/>
        <end position="285"/>
    </location>
</feature>
<reference evidence="3 4" key="1">
    <citation type="submission" date="2021-12" db="EMBL/GenBank/DDBJ databases">
        <title>Discovery of the Pendulisporaceae a myxobacterial family with distinct sporulation behavior and unique specialized metabolism.</title>
        <authorList>
            <person name="Garcia R."/>
            <person name="Popoff A."/>
            <person name="Bader C.D."/>
            <person name="Loehr J."/>
            <person name="Walesch S."/>
            <person name="Walt C."/>
            <person name="Boldt J."/>
            <person name="Bunk B."/>
            <person name="Haeckl F.J.F.P.J."/>
            <person name="Gunesch A.P."/>
            <person name="Birkelbach J."/>
            <person name="Nuebel U."/>
            <person name="Pietschmann T."/>
            <person name="Bach T."/>
            <person name="Mueller R."/>
        </authorList>
    </citation>
    <scope>NUCLEOTIDE SEQUENCE [LARGE SCALE GENOMIC DNA]</scope>
    <source>
        <strain evidence="3 4">MSr11954</strain>
    </source>
</reference>
<dbReference type="GO" id="GO:0016787">
    <property type="term" value="F:hydrolase activity"/>
    <property type="evidence" value="ECO:0007669"/>
    <property type="project" value="UniProtKB-KW"/>
</dbReference>
<dbReference type="InterPro" id="IPR001254">
    <property type="entry name" value="Trypsin_dom"/>
</dbReference>
<protein>
    <submittedName>
        <fullName evidence="3">Trypsin-like serine protease</fullName>
        <ecNumber evidence="3">3.4.21.-</ecNumber>
    </submittedName>
</protein>
<keyword evidence="4" id="KW-1185">Reference proteome</keyword>
<accession>A0ABZ2M1W8</accession>
<organism evidence="3 4">
    <name type="scientific">Pendulispora albinea</name>
    <dbReference type="NCBI Taxonomy" id="2741071"/>
    <lineage>
        <taxon>Bacteria</taxon>
        <taxon>Pseudomonadati</taxon>
        <taxon>Myxococcota</taxon>
        <taxon>Myxococcia</taxon>
        <taxon>Myxococcales</taxon>
        <taxon>Sorangiineae</taxon>
        <taxon>Pendulisporaceae</taxon>
        <taxon>Pendulispora</taxon>
    </lineage>
</organism>
<sequence length="340" mass="36128">MLGKSLLVFFAAALGAAGCSDGAGEGTAVQTSPLYNAPIDTDHPFDVGVCAGRLNTDPKYGEIGSCAGPGLGVPGGFNIRASGTLVAPNLVLTARHAFRKLEPPPPTPFDCSYGLGAMWFPEDGIRITTTHSTIVDQPTWIKVEKIIEPAGNFGCTDDLALLQLDHDIWDVEPAWVDLRHDLGTSPPRDGKLAVVGRGAVAPTDLGGLLRRYQRDMSFTCAKAPCELRYPFDGQTLSLQIRDGMIAFGAGLLGGDSGSGVLLNESFDTRPTVVGVSTISLRTEKGFPVHSVGIALHPHREWIARAAREAARAGHYRAPRWARDCADGTDGTDETALDDRP</sequence>
<evidence type="ECO:0000313" key="4">
    <source>
        <dbReference type="Proteomes" id="UP001370348"/>
    </source>
</evidence>